<dbReference type="HOGENOM" id="CLU_036573_0_0_9"/>
<keyword evidence="2" id="KW-1185">Reference proteome</keyword>
<dbReference type="STRING" id="573061.Clocel_3146"/>
<sequence length="441" mass="51130">MKNIGIKIPEILLPYNQVDYFKWAIVACDQFTSQPDYWSEVEKIVNDEVSTLNLIFPEVFLKQNEEDIEKRIQIINDTMEEYLQKNILERQKPGFIYTERTTKESGKRKGLILSVDLEKYEFQKGSKSLIRATEDTIIERLPPRVKIRKNASIEIPHIMLLIDDPKDSIFSIISDNLNSLEKLYDFDLMKGGGNLKGYSVQNSKVIDKIIEGFSELATEEVFKKKYNTEEDVLLFAVGDGNHSLATAKLHWENIKKNSINENLLDHPSRYALVEVVNLHDSGLKLSPIHRVIFNIDEENLYKNLLKYLENRNVEFNSTDVEDIRNISEDKINSNEFIFTTNNYNKVLRINNMEESLIVTIVEDFIQNFIKNNLKADVDYIHGEEETIKLARVKNNAGIILPSIEKSSLFKTVINDGKLPRKTFSMGEANEKKYYVESRMIK</sequence>
<proteinExistence type="predicted"/>
<gene>
    <name evidence="1" type="ordered locus">Clocel_3146</name>
</gene>
<dbReference type="KEGG" id="ccb:Clocel_3146"/>
<dbReference type="AlphaFoldDB" id="D9SU78"/>
<dbReference type="EMBL" id="CP002160">
    <property type="protein sequence ID" value="ADL52833.1"/>
    <property type="molecule type" value="Genomic_DNA"/>
</dbReference>
<dbReference type="PANTHER" id="PTHR36454">
    <property type="entry name" value="LMO2823 PROTEIN"/>
    <property type="match status" value="1"/>
</dbReference>
<accession>D9SU78</accession>
<dbReference type="Pfam" id="PF06245">
    <property type="entry name" value="DUF1015"/>
    <property type="match status" value="1"/>
</dbReference>
<organism evidence="1 2">
    <name type="scientific">Clostridium cellulovorans (strain ATCC 35296 / DSM 3052 / OCM 3 / 743B)</name>
    <dbReference type="NCBI Taxonomy" id="573061"/>
    <lineage>
        <taxon>Bacteria</taxon>
        <taxon>Bacillati</taxon>
        <taxon>Bacillota</taxon>
        <taxon>Clostridia</taxon>
        <taxon>Eubacteriales</taxon>
        <taxon>Clostridiaceae</taxon>
        <taxon>Clostridium</taxon>
    </lineage>
</organism>
<dbReference type="eggNOG" id="COG4198">
    <property type="taxonomic scope" value="Bacteria"/>
</dbReference>
<protein>
    <submittedName>
        <fullName evidence="1">Uncharacterized conserved protein UCP033563</fullName>
    </submittedName>
</protein>
<name>D9SU78_CLOC7</name>
<dbReference type="RefSeq" id="WP_010073212.1">
    <property type="nucleotide sequence ID" value="NC_014393.1"/>
</dbReference>
<dbReference type="InterPro" id="IPR008323">
    <property type="entry name" value="UCP033563"/>
</dbReference>
<dbReference type="PANTHER" id="PTHR36454:SF1">
    <property type="entry name" value="DUF1015 DOMAIN-CONTAINING PROTEIN"/>
    <property type="match status" value="1"/>
</dbReference>
<evidence type="ECO:0000313" key="1">
    <source>
        <dbReference type="EMBL" id="ADL52833.1"/>
    </source>
</evidence>
<dbReference type="OrthoDB" id="6396832at2"/>
<dbReference type="Proteomes" id="UP000002730">
    <property type="component" value="Chromosome"/>
</dbReference>
<reference evidence="1 2" key="1">
    <citation type="submission" date="2010-08" db="EMBL/GenBank/DDBJ databases">
        <title>Complete sequence of Clostridium cellulovorans 743B.</title>
        <authorList>
            <consortium name="US DOE Joint Genome Institute"/>
            <person name="Lucas S."/>
            <person name="Copeland A."/>
            <person name="Lapidus A."/>
            <person name="Cheng J.-F."/>
            <person name="Bruce D."/>
            <person name="Goodwin L."/>
            <person name="Pitluck S."/>
            <person name="Chertkov O."/>
            <person name="Detter J.C."/>
            <person name="Han C."/>
            <person name="Tapia R."/>
            <person name="Land M."/>
            <person name="Hauser L."/>
            <person name="Chang Y.-J."/>
            <person name="Jeffries C."/>
            <person name="Kyrpides N."/>
            <person name="Ivanova N."/>
            <person name="Mikhailova N."/>
            <person name="Hemme C.L."/>
            <person name="Woyke T."/>
        </authorList>
    </citation>
    <scope>NUCLEOTIDE SEQUENCE [LARGE SCALE GENOMIC DNA]</scope>
    <source>
        <strain evidence="2">ATCC 35296 / DSM 3052 / OCM 3 / 743B</strain>
    </source>
</reference>
<evidence type="ECO:0000313" key="2">
    <source>
        <dbReference type="Proteomes" id="UP000002730"/>
    </source>
</evidence>